<feature type="transmembrane region" description="Helical" evidence="6">
    <location>
        <begin position="199"/>
        <end position="221"/>
    </location>
</feature>
<evidence type="ECO:0000256" key="6">
    <source>
        <dbReference type="SAM" id="Phobius"/>
    </source>
</evidence>
<evidence type="ECO:0000313" key="8">
    <source>
        <dbReference type="Proteomes" id="UP000013940"/>
    </source>
</evidence>
<feature type="transmembrane region" description="Helical" evidence="6">
    <location>
        <begin position="39"/>
        <end position="60"/>
    </location>
</feature>
<protein>
    <submittedName>
        <fullName evidence="7">Uncharacterized protein</fullName>
    </submittedName>
</protein>
<evidence type="ECO:0000256" key="4">
    <source>
        <dbReference type="ARBA" id="ARBA00022989"/>
    </source>
</evidence>
<feature type="transmembrane region" description="Helical" evidence="6">
    <location>
        <begin position="123"/>
        <end position="145"/>
    </location>
</feature>
<feature type="transmembrane region" description="Helical" evidence="6">
    <location>
        <begin position="157"/>
        <end position="179"/>
    </location>
</feature>
<evidence type="ECO:0000256" key="1">
    <source>
        <dbReference type="ARBA" id="ARBA00004651"/>
    </source>
</evidence>
<keyword evidence="3 6" id="KW-0812">Transmembrane</keyword>
<dbReference type="PANTHER" id="PTHR30250:SF30">
    <property type="entry name" value="LIPID III FLIPPASE"/>
    <property type="match status" value="1"/>
</dbReference>
<dbReference type="InterPro" id="IPR050833">
    <property type="entry name" value="Poly_Biosynth_Transport"/>
</dbReference>
<dbReference type="PANTHER" id="PTHR30250">
    <property type="entry name" value="PST FAMILY PREDICTED COLANIC ACID TRANSPORTER"/>
    <property type="match status" value="1"/>
</dbReference>
<keyword evidence="2" id="KW-1003">Cell membrane</keyword>
<evidence type="ECO:0000256" key="3">
    <source>
        <dbReference type="ARBA" id="ARBA00022692"/>
    </source>
</evidence>
<organism evidence="7 8">
    <name type="scientific">Pseudomonas protegens (strain DSM 19095 / LMG 27888 / CFBP 6595 / CHA0)</name>
    <dbReference type="NCBI Taxonomy" id="1124983"/>
    <lineage>
        <taxon>Bacteria</taxon>
        <taxon>Pseudomonadati</taxon>
        <taxon>Pseudomonadota</taxon>
        <taxon>Gammaproteobacteria</taxon>
        <taxon>Pseudomonadales</taxon>
        <taxon>Pseudomonadaceae</taxon>
        <taxon>Pseudomonas</taxon>
    </lineage>
</organism>
<keyword evidence="5 6" id="KW-0472">Membrane</keyword>
<proteinExistence type="predicted"/>
<evidence type="ECO:0000256" key="2">
    <source>
        <dbReference type="ARBA" id="ARBA00022475"/>
    </source>
</evidence>
<dbReference type="GO" id="GO:0005886">
    <property type="term" value="C:plasma membrane"/>
    <property type="evidence" value="ECO:0007669"/>
    <property type="project" value="UniProtKB-SubCell"/>
</dbReference>
<gene>
    <name evidence="7" type="ORF">PFLCHA0_c43760</name>
</gene>
<dbReference type="eggNOG" id="COG2244">
    <property type="taxonomic scope" value="Bacteria"/>
</dbReference>
<evidence type="ECO:0000256" key="5">
    <source>
        <dbReference type="ARBA" id="ARBA00023136"/>
    </source>
</evidence>
<dbReference type="HOGENOM" id="CLU_983058_0_0_6"/>
<sequence length="283" mass="31753">MCGVANGLRDTKTYALIQISGNVLVVPISWFLIGFYQLVGAAISMVLMFLIYSIPAYFFYRRSFFFRAKIKTKINALAIRRLSVFTSMALVGAVSVPLIEILVRQQIINHIGYASAGIWQGAIKVSSAYMGFFTIFLAVYFMPTISGSNNRKEIASLVLRFMAVVMFVFLFGASIFFLLRVQIIPIILSSDFESLESLIKYQLIADFFRVSTYVIGFVVIAKAALKIYIVSELLQGIFFFSASSIFLNLGLGLKGVFLATLLMNIVYFVVAVSGFFLYRRREV</sequence>
<accession>A0A2C9ER67</accession>
<dbReference type="Proteomes" id="UP000013940">
    <property type="component" value="Chromosome"/>
</dbReference>
<evidence type="ECO:0000313" key="7">
    <source>
        <dbReference type="EMBL" id="AGL86135.1"/>
    </source>
</evidence>
<feature type="transmembrane region" description="Helical" evidence="6">
    <location>
        <begin position="257"/>
        <end position="278"/>
    </location>
</feature>
<feature type="transmembrane region" description="Helical" evidence="6">
    <location>
        <begin position="81"/>
        <end position="103"/>
    </location>
</feature>
<name>A0A2C9ER67_PSEPH</name>
<dbReference type="AlphaFoldDB" id="A0A2C9ER67"/>
<comment type="subcellular location">
    <subcellularLocation>
        <location evidence="1">Cell membrane</location>
        <topology evidence="1">Multi-pass membrane protein</topology>
    </subcellularLocation>
</comment>
<dbReference type="EMBL" id="CP003190">
    <property type="protein sequence ID" value="AGL86135.1"/>
    <property type="molecule type" value="Genomic_DNA"/>
</dbReference>
<feature type="transmembrane region" description="Helical" evidence="6">
    <location>
        <begin position="233"/>
        <end position="251"/>
    </location>
</feature>
<feature type="transmembrane region" description="Helical" evidence="6">
    <location>
        <begin position="14"/>
        <end position="33"/>
    </location>
</feature>
<keyword evidence="4 6" id="KW-1133">Transmembrane helix</keyword>
<reference evidence="8" key="1">
    <citation type="journal article" date="2014" name="Genome Announc.">
        <title>Full-genome sequence of the plant growth-promoting bacterium Pseudomonas protegens CHA0.</title>
        <authorList>
            <person name="Jousset A."/>
            <person name="Schuldes J."/>
            <person name="Keel C."/>
            <person name="Maurhofer M."/>
            <person name="Daniel R."/>
            <person name="Scheu S."/>
            <person name="Thuermer A."/>
        </authorList>
    </citation>
    <scope>NUCLEOTIDE SEQUENCE [LARGE SCALE GENOMIC DNA]</scope>
    <source>
        <strain evidence="8">DSM 19095 / LMG 27888 / CFBP 6595 / CHA0</strain>
    </source>
</reference>
<dbReference type="KEGG" id="pprc:PFLCHA0_c43760"/>